<sequence>MPSTEMRSTNAAVKSPHTKLVAEWKKLHVYEKLFAIKDQVNNLDKKDRNRQIPPTIAPRRPSDCTWSKTHSQGAKRVRITTDGGTAKIEDFKSFGHTSDLDASYKLLLMPATPDGMIQ</sequence>
<organism evidence="2 3">
    <name type="scientific">Planoprotostelium fungivorum</name>
    <dbReference type="NCBI Taxonomy" id="1890364"/>
    <lineage>
        <taxon>Eukaryota</taxon>
        <taxon>Amoebozoa</taxon>
        <taxon>Evosea</taxon>
        <taxon>Variosea</taxon>
        <taxon>Cavosteliida</taxon>
        <taxon>Cavosteliaceae</taxon>
        <taxon>Planoprotostelium</taxon>
    </lineage>
</organism>
<evidence type="ECO:0000256" key="1">
    <source>
        <dbReference type="SAM" id="MobiDB-lite"/>
    </source>
</evidence>
<dbReference type="AlphaFoldDB" id="A0A2P6N513"/>
<proteinExistence type="predicted"/>
<gene>
    <name evidence="2" type="ORF">PROFUN_13128</name>
</gene>
<dbReference type="Proteomes" id="UP000241769">
    <property type="component" value="Unassembled WGS sequence"/>
</dbReference>
<name>A0A2P6N513_9EUKA</name>
<evidence type="ECO:0000313" key="3">
    <source>
        <dbReference type="Proteomes" id="UP000241769"/>
    </source>
</evidence>
<accession>A0A2P6N513</accession>
<evidence type="ECO:0000313" key="2">
    <source>
        <dbReference type="EMBL" id="PRP79050.1"/>
    </source>
</evidence>
<protein>
    <submittedName>
        <fullName evidence="2">Uncharacterized protein</fullName>
    </submittedName>
</protein>
<reference evidence="2 3" key="1">
    <citation type="journal article" date="2018" name="Genome Biol. Evol.">
        <title>Multiple Roots of Fruiting Body Formation in Amoebozoa.</title>
        <authorList>
            <person name="Hillmann F."/>
            <person name="Forbes G."/>
            <person name="Novohradska S."/>
            <person name="Ferling I."/>
            <person name="Riege K."/>
            <person name="Groth M."/>
            <person name="Westermann M."/>
            <person name="Marz M."/>
            <person name="Spaller T."/>
            <person name="Winckler T."/>
            <person name="Schaap P."/>
            <person name="Glockner G."/>
        </authorList>
    </citation>
    <scope>NUCLEOTIDE SEQUENCE [LARGE SCALE GENOMIC DNA]</scope>
    <source>
        <strain evidence="2 3">Jena</strain>
    </source>
</reference>
<feature type="region of interest" description="Disordered" evidence="1">
    <location>
        <begin position="45"/>
        <end position="76"/>
    </location>
</feature>
<keyword evidence="3" id="KW-1185">Reference proteome</keyword>
<comment type="caution">
    <text evidence="2">The sequence shown here is derived from an EMBL/GenBank/DDBJ whole genome shotgun (WGS) entry which is preliminary data.</text>
</comment>
<dbReference type="EMBL" id="MDYQ01000199">
    <property type="protein sequence ID" value="PRP79050.1"/>
    <property type="molecule type" value="Genomic_DNA"/>
</dbReference>
<dbReference type="InParanoid" id="A0A2P6N513"/>